<dbReference type="PANTHER" id="PTHR31873">
    <property type="entry name" value="L-ASPARTATE DEHYDROGENASE-RELATED"/>
    <property type="match status" value="1"/>
</dbReference>
<accession>A0ABS4XPA4</accession>
<dbReference type="Proteomes" id="UP001195422">
    <property type="component" value="Unassembled WGS sequence"/>
</dbReference>
<reference evidence="9 10" key="1">
    <citation type="submission" date="2021-03" db="EMBL/GenBank/DDBJ databases">
        <title>Sequencing the genomes of 1000 actinobacteria strains.</title>
        <authorList>
            <person name="Klenk H.-P."/>
        </authorList>
    </citation>
    <scope>NUCLEOTIDE SEQUENCE [LARGE SCALE GENOMIC DNA]</scope>
    <source>
        <strain evidence="9 10">DSM 20168</strain>
    </source>
</reference>
<dbReference type="Pfam" id="PF01958">
    <property type="entry name" value="Asp_DH_C"/>
    <property type="match status" value="1"/>
</dbReference>
<gene>
    <name evidence="6" type="primary">nadX</name>
    <name evidence="9" type="ORF">JOF39_001425</name>
</gene>
<dbReference type="InterPro" id="IPR020626">
    <property type="entry name" value="Asp_DH_prok"/>
</dbReference>
<protein>
    <recommendedName>
        <fullName evidence="6">L-aspartate dehydrogenase</fullName>
        <ecNumber evidence="6">1.4.1.21</ecNumber>
    </recommendedName>
</protein>
<comment type="similarity">
    <text evidence="1 6">Belongs to the L-aspartate dehydrogenase family.</text>
</comment>
<dbReference type="InterPro" id="IPR002811">
    <property type="entry name" value="Asp_DH"/>
</dbReference>
<feature type="binding site" evidence="6">
    <location>
        <position position="188"/>
    </location>
    <ligand>
        <name>NAD(+)</name>
        <dbReference type="ChEBI" id="CHEBI:57540"/>
    </ligand>
</feature>
<dbReference type="SUPFAM" id="SSF51735">
    <property type="entry name" value="NAD(P)-binding Rossmann-fold domains"/>
    <property type="match status" value="1"/>
</dbReference>
<sequence>MVMAPGTAQRIGVLGHGAIGSLVAAELAAGRVAGGVLEGIILRRRQDLPYAQFSLDDELERCDLIVECAGQQAVREHAVKILDAGVDLLLISLGALADRDLAERLAHAGPGRLFFSSGAVGGLDLLASGARMGTFSEIRITTRKLPSTLVQPWMSQARRAGLESAAAPVEVFAGPARQAAQQFPKSLNVAAAVALAVGNWDVVSVRLLADPLAELTEHTIEARGASGDCCFSIKNHPSARNPRTSGVVPWAVLRSLEAALGARGGLI</sequence>
<comment type="catalytic activity">
    <reaction evidence="6">
        <text>L-aspartate + NADP(+) + H2O = oxaloacetate + NH4(+) + NADPH + H(+)</text>
        <dbReference type="Rhea" id="RHEA:11784"/>
        <dbReference type="ChEBI" id="CHEBI:15377"/>
        <dbReference type="ChEBI" id="CHEBI:15378"/>
        <dbReference type="ChEBI" id="CHEBI:16452"/>
        <dbReference type="ChEBI" id="CHEBI:28938"/>
        <dbReference type="ChEBI" id="CHEBI:29991"/>
        <dbReference type="ChEBI" id="CHEBI:57783"/>
        <dbReference type="ChEBI" id="CHEBI:58349"/>
        <dbReference type="EC" id="1.4.1.21"/>
    </reaction>
</comment>
<dbReference type="PANTHER" id="PTHR31873:SF6">
    <property type="entry name" value="ASPARTATE DEHYDROGENASE DOMAIN-CONTAINING PROTEIN"/>
    <property type="match status" value="1"/>
</dbReference>
<comment type="function">
    <text evidence="6">Specifically catalyzes the NAD or NADP-dependent dehydrogenation of L-aspartate to iminoaspartate.</text>
</comment>
<dbReference type="InterPro" id="IPR005106">
    <property type="entry name" value="Asp/hSer_DH_NAD-bd"/>
</dbReference>
<organism evidence="9 10">
    <name type="scientific">Glutamicibacter protophormiae</name>
    <name type="common">Brevibacterium protophormiae</name>
    <dbReference type="NCBI Taxonomy" id="37930"/>
    <lineage>
        <taxon>Bacteria</taxon>
        <taxon>Bacillati</taxon>
        <taxon>Actinomycetota</taxon>
        <taxon>Actinomycetes</taxon>
        <taxon>Micrococcales</taxon>
        <taxon>Micrococcaceae</taxon>
        <taxon>Glutamicibacter</taxon>
    </lineage>
</organism>
<dbReference type="EMBL" id="JAGIOJ010000001">
    <property type="protein sequence ID" value="MBP2398344.1"/>
    <property type="molecule type" value="Genomic_DNA"/>
</dbReference>
<evidence type="ECO:0000256" key="2">
    <source>
        <dbReference type="ARBA" id="ARBA00022642"/>
    </source>
</evidence>
<comment type="catalytic activity">
    <reaction evidence="6">
        <text>L-aspartate + NAD(+) + H2O = oxaloacetate + NH4(+) + NADH + H(+)</text>
        <dbReference type="Rhea" id="RHEA:11788"/>
        <dbReference type="ChEBI" id="CHEBI:15377"/>
        <dbReference type="ChEBI" id="CHEBI:15378"/>
        <dbReference type="ChEBI" id="CHEBI:16452"/>
        <dbReference type="ChEBI" id="CHEBI:28938"/>
        <dbReference type="ChEBI" id="CHEBI:29991"/>
        <dbReference type="ChEBI" id="CHEBI:57540"/>
        <dbReference type="ChEBI" id="CHEBI:57945"/>
        <dbReference type="EC" id="1.4.1.21"/>
    </reaction>
</comment>
<evidence type="ECO:0000256" key="5">
    <source>
        <dbReference type="ARBA" id="ARBA00023027"/>
    </source>
</evidence>
<comment type="miscellaneous">
    <text evidence="6">The iminoaspartate product is unstable in aqueous solution and can decompose to oxaloacetate and ammonia.</text>
</comment>
<keyword evidence="5 6" id="KW-0520">NAD</keyword>
<dbReference type="Pfam" id="PF03447">
    <property type="entry name" value="NAD_binding_3"/>
    <property type="match status" value="1"/>
</dbReference>
<keyword evidence="4 6" id="KW-0560">Oxidoreductase</keyword>
<keyword evidence="2 6" id="KW-0662">Pyridine nucleotide biosynthesis</keyword>
<dbReference type="SUPFAM" id="SSF55347">
    <property type="entry name" value="Glyceraldehyde-3-phosphate dehydrogenase-like, C-terminal domain"/>
    <property type="match status" value="1"/>
</dbReference>
<keyword evidence="3 6" id="KW-0521">NADP</keyword>
<feature type="domain" description="Aspartate dehydrogenase" evidence="7">
    <location>
        <begin position="167"/>
        <end position="252"/>
    </location>
</feature>
<comment type="caution">
    <text evidence="9">The sequence shown here is derived from an EMBL/GenBank/DDBJ whole genome shotgun (WGS) entry which is preliminary data.</text>
</comment>
<evidence type="ECO:0000256" key="4">
    <source>
        <dbReference type="ARBA" id="ARBA00023002"/>
    </source>
</evidence>
<feature type="domain" description="Aspartate/homoserine dehydrogenase NAD-binding" evidence="8">
    <location>
        <begin position="15"/>
        <end position="108"/>
    </location>
</feature>
<evidence type="ECO:0000313" key="9">
    <source>
        <dbReference type="EMBL" id="MBP2398344.1"/>
    </source>
</evidence>
<evidence type="ECO:0000259" key="7">
    <source>
        <dbReference type="Pfam" id="PF01958"/>
    </source>
</evidence>
<comment type="pathway">
    <text evidence="6">Cofactor biosynthesis; NAD(+) biosynthesis; iminoaspartate from L-aspartate (dehydrogenase route): step 1/1.</text>
</comment>
<feature type="binding site" evidence="6">
    <location>
        <position position="119"/>
    </location>
    <ligand>
        <name>NAD(+)</name>
        <dbReference type="ChEBI" id="CHEBI:57540"/>
    </ligand>
</feature>
<dbReference type="RefSeq" id="WP_229777345.1">
    <property type="nucleotide sequence ID" value="NZ_BMPH01000007.1"/>
</dbReference>
<dbReference type="InterPro" id="IPR011182">
    <property type="entry name" value="L-Asp_DH"/>
</dbReference>
<evidence type="ECO:0000256" key="3">
    <source>
        <dbReference type="ARBA" id="ARBA00022857"/>
    </source>
</evidence>
<keyword evidence="10" id="KW-1185">Reference proteome</keyword>
<feature type="active site" evidence="6">
    <location>
        <position position="218"/>
    </location>
</feature>
<dbReference type="HAMAP" id="MF_01265">
    <property type="entry name" value="NadX"/>
    <property type="match status" value="1"/>
</dbReference>
<dbReference type="Gene3D" id="3.30.360.10">
    <property type="entry name" value="Dihydrodipicolinate Reductase, domain 2"/>
    <property type="match status" value="1"/>
</dbReference>
<dbReference type="PIRSF" id="PIRSF005227">
    <property type="entry name" value="Asp_dh_NAD_syn"/>
    <property type="match status" value="1"/>
</dbReference>
<dbReference type="EC" id="1.4.1.21" evidence="6"/>
<dbReference type="Gene3D" id="3.40.50.720">
    <property type="entry name" value="NAD(P)-binding Rossmann-like Domain"/>
    <property type="match status" value="1"/>
</dbReference>
<dbReference type="InterPro" id="IPR036291">
    <property type="entry name" value="NAD(P)-bd_dom_sf"/>
</dbReference>
<evidence type="ECO:0000313" key="10">
    <source>
        <dbReference type="Proteomes" id="UP001195422"/>
    </source>
</evidence>
<evidence type="ECO:0000256" key="6">
    <source>
        <dbReference type="HAMAP-Rule" id="MF_01265"/>
    </source>
</evidence>
<evidence type="ECO:0000256" key="1">
    <source>
        <dbReference type="ARBA" id="ARBA00008331"/>
    </source>
</evidence>
<dbReference type="GO" id="GO:0033735">
    <property type="term" value="F:aspartate dehydrogenase [NAD(P)+] activity"/>
    <property type="evidence" value="ECO:0007669"/>
    <property type="project" value="UniProtKB-EC"/>
</dbReference>
<proteinExistence type="inferred from homology"/>
<name>A0ABS4XPA4_GLUPR</name>
<evidence type="ECO:0000259" key="8">
    <source>
        <dbReference type="Pfam" id="PF03447"/>
    </source>
</evidence>